<evidence type="ECO:0000313" key="2">
    <source>
        <dbReference type="Proteomes" id="UP000218965"/>
    </source>
</evidence>
<evidence type="ECO:0000313" key="1">
    <source>
        <dbReference type="EMBL" id="BAU33332.1"/>
    </source>
</evidence>
<dbReference type="AlphaFoldDB" id="A0A0U5BC72"/>
<dbReference type="EMBL" id="AP017315">
    <property type="protein sequence ID" value="BAU33332.1"/>
    <property type="molecule type" value="Genomic_DNA"/>
</dbReference>
<dbReference type="Proteomes" id="UP000218965">
    <property type="component" value="Chromosome"/>
</dbReference>
<protein>
    <submittedName>
        <fullName evidence="1">Uncharacterized protein</fullName>
    </submittedName>
</protein>
<gene>
    <name evidence="1" type="ORF">MalAC0309_2492</name>
</gene>
<name>A0A0U5BC72_9MICO</name>
<reference evidence="2" key="1">
    <citation type="submission" date="2015-12" db="EMBL/GenBank/DDBJ databases">
        <authorList>
            <person name="Shamseldin A."/>
            <person name="Moawad H."/>
            <person name="Abd El-Rahim W.M."/>
            <person name="Sadowsky M.J."/>
        </authorList>
    </citation>
    <scope>NUCLEOTIDE SEQUENCE [LARGE SCALE GENOMIC DNA]</scope>
    <source>
        <strain evidence="2">JAM AC0309</strain>
    </source>
</reference>
<organism evidence="1 2">
    <name type="scientific">Microcella alkaliphila</name>
    <dbReference type="NCBI Taxonomy" id="279828"/>
    <lineage>
        <taxon>Bacteria</taxon>
        <taxon>Bacillati</taxon>
        <taxon>Actinomycetota</taxon>
        <taxon>Actinomycetes</taxon>
        <taxon>Micrococcales</taxon>
        <taxon>Microbacteriaceae</taxon>
        <taxon>Microcella</taxon>
    </lineage>
</organism>
<accession>A0A0U5BC72</accession>
<sequence length="78" mass="8480">MRSPNSVDVYVPSSEIDGVVADHLLVPAAESANAVLRIADRPLVTPLPWLIIAADLADGDAREMQQAERLIREMGSRE</sequence>
<reference evidence="1 2" key="2">
    <citation type="submission" date="2016-01" db="EMBL/GenBank/DDBJ databases">
        <title>Microcella alkaliphila JAM AC0309 whole genome shotgun sequence.</title>
        <authorList>
            <person name="Kurata A."/>
            <person name="Hirose Y."/>
            <person name="Kishimoto N."/>
            <person name="Kobayashi T."/>
        </authorList>
    </citation>
    <scope>NUCLEOTIDE SEQUENCE [LARGE SCALE GENOMIC DNA]</scope>
    <source>
        <strain evidence="1 2">JAM AC0309</strain>
    </source>
</reference>
<proteinExistence type="predicted"/>
<dbReference type="KEGG" id="malk:MalAC0309_2492"/>